<reference evidence="1 2" key="1">
    <citation type="submission" date="2020-08" db="EMBL/GenBank/DDBJ databases">
        <title>Novel species isolated from subtropical streams in China.</title>
        <authorList>
            <person name="Lu H."/>
        </authorList>
    </citation>
    <scope>NUCLEOTIDE SEQUENCE [LARGE SCALE GENOMIC DNA]</scope>
    <source>
        <strain evidence="1 2">CCTCC AB 2015119</strain>
    </source>
</reference>
<sequence length="145" mass="16563">MSNYPLTLLYDESCPLCKLEIDNLKARNDKNLLKFVDISGKDFDTSSYGIPQAELMRIIHAIKPDNSIVTGVAVFRLAYEAIGLGWITAPTGWPLLKPLFDWLYIRVADNRYRLSSRVTGYLFEVAAKRAEKRSRRCKDDQCSVK</sequence>
<keyword evidence="2" id="KW-1185">Reference proteome</keyword>
<dbReference type="PANTHER" id="PTHR34290:SF2">
    <property type="entry name" value="OS04G0668800 PROTEIN"/>
    <property type="match status" value="1"/>
</dbReference>
<dbReference type="RefSeq" id="WP_190480067.1">
    <property type="nucleotide sequence ID" value="NZ_JACOFT010000004.1"/>
</dbReference>
<dbReference type="Proteomes" id="UP000637632">
    <property type="component" value="Unassembled WGS sequence"/>
</dbReference>
<evidence type="ECO:0000313" key="2">
    <source>
        <dbReference type="Proteomes" id="UP000637632"/>
    </source>
</evidence>
<dbReference type="InterPro" id="IPR007263">
    <property type="entry name" value="DCC1-like"/>
</dbReference>
<evidence type="ECO:0000313" key="1">
    <source>
        <dbReference type="EMBL" id="MBC3812375.1"/>
    </source>
</evidence>
<gene>
    <name evidence="1" type="ORF">H8K26_13065</name>
</gene>
<dbReference type="Pfam" id="PF04134">
    <property type="entry name" value="DCC1-like"/>
    <property type="match status" value="1"/>
</dbReference>
<protein>
    <submittedName>
        <fullName evidence="1">DUF393 domain-containing protein</fullName>
    </submittedName>
</protein>
<comment type="caution">
    <text evidence="1">The sequence shown here is derived from an EMBL/GenBank/DDBJ whole genome shotgun (WGS) entry which is preliminary data.</text>
</comment>
<dbReference type="PANTHER" id="PTHR34290">
    <property type="entry name" value="SI:CH73-390P7.2"/>
    <property type="match status" value="1"/>
</dbReference>
<proteinExistence type="predicted"/>
<dbReference type="EMBL" id="JACOFT010000004">
    <property type="protein sequence ID" value="MBC3812375.1"/>
    <property type="molecule type" value="Genomic_DNA"/>
</dbReference>
<organism evidence="1 2">
    <name type="scientific">Undibacterium aquatile</name>
    <dbReference type="NCBI Taxonomy" id="1537398"/>
    <lineage>
        <taxon>Bacteria</taxon>
        <taxon>Pseudomonadati</taxon>
        <taxon>Pseudomonadota</taxon>
        <taxon>Betaproteobacteria</taxon>
        <taxon>Burkholderiales</taxon>
        <taxon>Oxalobacteraceae</taxon>
        <taxon>Undibacterium</taxon>
    </lineage>
</organism>
<accession>A0ABR6XHI8</accession>
<name>A0ABR6XHI8_9BURK</name>
<dbReference type="InterPro" id="IPR044691">
    <property type="entry name" value="DCC1_Trx"/>
</dbReference>